<organism evidence="2 3">
    <name type="scientific">Apostasia shenzhenica</name>
    <dbReference type="NCBI Taxonomy" id="1088818"/>
    <lineage>
        <taxon>Eukaryota</taxon>
        <taxon>Viridiplantae</taxon>
        <taxon>Streptophyta</taxon>
        <taxon>Embryophyta</taxon>
        <taxon>Tracheophyta</taxon>
        <taxon>Spermatophyta</taxon>
        <taxon>Magnoliopsida</taxon>
        <taxon>Liliopsida</taxon>
        <taxon>Asparagales</taxon>
        <taxon>Orchidaceae</taxon>
        <taxon>Apostasioideae</taxon>
        <taxon>Apostasia</taxon>
    </lineage>
</organism>
<dbReference type="OrthoDB" id="1739513at2759"/>
<dbReference type="EMBL" id="KZ451980">
    <property type="protein sequence ID" value="PKA55184.1"/>
    <property type="molecule type" value="Genomic_DNA"/>
</dbReference>
<reference evidence="2 3" key="1">
    <citation type="journal article" date="2017" name="Nature">
        <title>The Apostasia genome and the evolution of orchids.</title>
        <authorList>
            <person name="Zhang G.Q."/>
            <person name="Liu K.W."/>
            <person name="Li Z."/>
            <person name="Lohaus R."/>
            <person name="Hsiao Y.Y."/>
            <person name="Niu S.C."/>
            <person name="Wang J.Y."/>
            <person name="Lin Y.C."/>
            <person name="Xu Q."/>
            <person name="Chen L.J."/>
            <person name="Yoshida K."/>
            <person name="Fujiwara S."/>
            <person name="Wang Z.W."/>
            <person name="Zhang Y.Q."/>
            <person name="Mitsuda N."/>
            <person name="Wang M."/>
            <person name="Liu G.H."/>
            <person name="Pecoraro L."/>
            <person name="Huang H.X."/>
            <person name="Xiao X.J."/>
            <person name="Lin M."/>
            <person name="Wu X.Y."/>
            <person name="Wu W.L."/>
            <person name="Chen Y.Y."/>
            <person name="Chang S.B."/>
            <person name="Sakamoto S."/>
            <person name="Ohme-Takagi M."/>
            <person name="Yagi M."/>
            <person name="Zeng S.J."/>
            <person name="Shen C.Y."/>
            <person name="Yeh C.M."/>
            <person name="Luo Y.B."/>
            <person name="Tsai W.C."/>
            <person name="Van de Peer Y."/>
            <person name="Liu Z.J."/>
        </authorList>
    </citation>
    <scope>NUCLEOTIDE SEQUENCE [LARGE SCALE GENOMIC DNA]</scope>
    <source>
        <strain evidence="3">cv. Shenzhen</strain>
        <tissue evidence="2">Stem</tissue>
    </source>
</reference>
<dbReference type="InterPro" id="IPR001584">
    <property type="entry name" value="Integrase_cat-core"/>
</dbReference>
<evidence type="ECO:0000313" key="2">
    <source>
        <dbReference type="EMBL" id="PKA55184.1"/>
    </source>
</evidence>
<protein>
    <recommendedName>
        <fullName evidence="1">Integrase catalytic domain-containing protein</fullName>
    </recommendedName>
</protein>
<evidence type="ECO:0000313" key="3">
    <source>
        <dbReference type="Proteomes" id="UP000236161"/>
    </source>
</evidence>
<dbReference type="GO" id="GO:0003676">
    <property type="term" value="F:nucleic acid binding"/>
    <property type="evidence" value="ECO:0007669"/>
    <property type="project" value="InterPro"/>
</dbReference>
<dbReference type="GO" id="GO:0015074">
    <property type="term" value="P:DNA integration"/>
    <property type="evidence" value="ECO:0007669"/>
    <property type="project" value="InterPro"/>
</dbReference>
<evidence type="ECO:0000259" key="1">
    <source>
        <dbReference type="PROSITE" id="PS50994"/>
    </source>
</evidence>
<name>A0A2I0AHZ7_9ASPA</name>
<dbReference type="SUPFAM" id="SSF53098">
    <property type="entry name" value="Ribonuclease H-like"/>
    <property type="match status" value="1"/>
</dbReference>
<dbReference type="InterPro" id="IPR012337">
    <property type="entry name" value="RNaseH-like_sf"/>
</dbReference>
<dbReference type="PANTHER" id="PTHR48475:SF1">
    <property type="entry name" value="RNASE H TYPE-1 DOMAIN-CONTAINING PROTEIN"/>
    <property type="match status" value="1"/>
</dbReference>
<dbReference type="PROSITE" id="PS50994">
    <property type="entry name" value="INTEGRASE"/>
    <property type="match status" value="1"/>
</dbReference>
<dbReference type="Gene3D" id="3.30.420.10">
    <property type="entry name" value="Ribonuclease H-like superfamily/Ribonuclease H"/>
    <property type="match status" value="1"/>
</dbReference>
<sequence length="122" mass="14190">MPMMIITDNDTPFVNQWIRDFCGQHQINLKYASIWHPHTNRHVEAANKNIMNILKKCLKGATTRWPEELPGALWAYNTAPSKVTAFSLSFEMDTIIPVELEHFSPRIEAATNFRNSRRKYTN</sequence>
<accession>A0A2I0AHZ7</accession>
<dbReference type="Proteomes" id="UP000236161">
    <property type="component" value="Unassembled WGS sequence"/>
</dbReference>
<gene>
    <name evidence="2" type="ORF">AXF42_Ash003821</name>
</gene>
<proteinExistence type="predicted"/>
<dbReference type="PANTHER" id="PTHR48475">
    <property type="entry name" value="RIBONUCLEASE H"/>
    <property type="match status" value="1"/>
</dbReference>
<dbReference type="AlphaFoldDB" id="A0A2I0AHZ7"/>
<keyword evidence="3" id="KW-1185">Reference proteome</keyword>
<feature type="domain" description="Integrase catalytic" evidence="1">
    <location>
        <begin position="1"/>
        <end position="105"/>
    </location>
</feature>
<dbReference type="InterPro" id="IPR036397">
    <property type="entry name" value="RNaseH_sf"/>
</dbReference>